<accession>A0A382PQW4</accession>
<evidence type="ECO:0000256" key="3">
    <source>
        <dbReference type="ARBA" id="ARBA00022490"/>
    </source>
</evidence>
<dbReference type="AlphaFoldDB" id="A0A382PQW4"/>
<evidence type="ECO:0000313" key="7">
    <source>
        <dbReference type="EMBL" id="SVC75724.1"/>
    </source>
</evidence>
<sequence length="187" mass="21060">MVSPNDHLKDAEHRMAGAHEALRRELSAMRTGRASTELVEHIIVEYYGTETPLNQIASVTVAETRVLAIQPWDKSAVTAVEKAIQKSDLGITPNNDGSTIRLTLPILTEERRKELVRSMRKRVEDARVAVRNVRRNVQDKIRAQEKAKDISQDETHRYLEQLQKATDISVAAIDKTGEAKEAELLEV</sequence>
<evidence type="ECO:0000259" key="6">
    <source>
        <dbReference type="Pfam" id="PF01765"/>
    </source>
</evidence>
<dbReference type="FunFam" id="1.10.132.20:FF:000001">
    <property type="entry name" value="Ribosome-recycling factor"/>
    <property type="match status" value="1"/>
</dbReference>
<dbReference type="EMBL" id="UINC01109123">
    <property type="protein sequence ID" value="SVC75724.1"/>
    <property type="molecule type" value="Genomic_DNA"/>
</dbReference>
<dbReference type="GO" id="GO:0006412">
    <property type="term" value="P:translation"/>
    <property type="evidence" value="ECO:0007669"/>
    <property type="project" value="UniProtKB-KW"/>
</dbReference>
<organism evidence="7">
    <name type="scientific">marine metagenome</name>
    <dbReference type="NCBI Taxonomy" id="408172"/>
    <lineage>
        <taxon>unclassified sequences</taxon>
        <taxon>metagenomes</taxon>
        <taxon>ecological metagenomes</taxon>
    </lineage>
</organism>
<dbReference type="Gene3D" id="1.10.132.20">
    <property type="entry name" value="Ribosome-recycling factor"/>
    <property type="match status" value="1"/>
</dbReference>
<dbReference type="FunFam" id="3.30.1360.40:FF:000001">
    <property type="entry name" value="Ribosome-recycling factor"/>
    <property type="match status" value="1"/>
</dbReference>
<gene>
    <name evidence="7" type="ORF">METZ01_LOCUS328578</name>
</gene>
<dbReference type="GO" id="GO:0043023">
    <property type="term" value="F:ribosomal large subunit binding"/>
    <property type="evidence" value="ECO:0007669"/>
    <property type="project" value="TreeGrafter"/>
</dbReference>
<proteinExistence type="inferred from homology"/>
<evidence type="ECO:0000256" key="4">
    <source>
        <dbReference type="ARBA" id="ARBA00022917"/>
    </source>
</evidence>
<dbReference type="PANTHER" id="PTHR20982:SF3">
    <property type="entry name" value="MITOCHONDRIAL RIBOSOME RECYCLING FACTOR PSEUDO 1"/>
    <property type="match status" value="1"/>
</dbReference>
<comment type="similarity">
    <text evidence="2">Belongs to the RRF family.</text>
</comment>
<name>A0A382PQW4_9ZZZZ</name>
<feature type="coiled-coil region" evidence="5">
    <location>
        <begin position="116"/>
        <end position="154"/>
    </location>
</feature>
<dbReference type="PANTHER" id="PTHR20982">
    <property type="entry name" value="RIBOSOME RECYCLING FACTOR"/>
    <property type="match status" value="1"/>
</dbReference>
<keyword evidence="5" id="KW-0175">Coiled coil</keyword>
<protein>
    <recommendedName>
        <fullName evidence="6">Ribosome recycling factor domain-containing protein</fullName>
    </recommendedName>
</protein>
<comment type="subcellular location">
    <subcellularLocation>
        <location evidence="1">Cytoplasm</location>
    </subcellularLocation>
</comment>
<feature type="domain" description="Ribosome recycling factor" evidence="6">
    <location>
        <begin position="22"/>
        <end position="185"/>
    </location>
</feature>
<keyword evidence="3" id="KW-0963">Cytoplasm</keyword>
<dbReference type="InterPro" id="IPR002661">
    <property type="entry name" value="Ribosome_recyc_fac"/>
</dbReference>
<dbReference type="NCBIfam" id="TIGR00496">
    <property type="entry name" value="frr"/>
    <property type="match status" value="1"/>
</dbReference>
<dbReference type="InterPro" id="IPR036191">
    <property type="entry name" value="RRF_sf"/>
</dbReference>
<evidence type="ECO:0000256" key="2">
    <source>
        <dbReference type="ARBA" id="ARBA00005912"/>
    </source>
</evidence>
<keyword evidence="4" id="KW-0648">Protein biosynthesis</keyword>
<dbReference type="GO" id="GO:0005737">
    <property type="term" value="C:cytoplasm"/>
    <property type="evidence" value="ECO:0007669"/>
    <property type="project" value="UniProtKB-SubCell"/>
</dbReference>
<dbReference type="Gene3D" id="3.30.1360.40">
    <property type="match status" value="1"/>
</dbReference>
<dbReference type="InterPro" id="IPR023584">
    <property type="entry name" value="Ribosome_recyc_fac_dom"/>
</dbReference>
<dbReference type="HAMAP" id="MF_00040">
    <property type="entry name" value="RRF"/>
    <property type="match status" value="1"/>
</dbReference>
<dbReference type="Pfam" id="PF01765">
    <property type="entry name" value="RRF"/>
    <property type="match status" value="1"/>
</dbReference>
<dbReference type="CDD" id="cd00520">
    <property type="entry name" value="RRF"/>
    <property type="match status" value="1"/>
</dbReference>
<evidence type="ECO:0000256" key="5">
    <source>
        <dbReference type="SAM" id="Coils"/>
    </source>
</evidence>
<evidence type="ECO:0000256" key="1">
    <source>
        <dbReference type="ARBA" id="ARBA00004496"/>
    </source>
</evidence>
<reference evidence="7" key="1">
    <citation type="submission" date="2018-05" db="EMBL/GenBank/DDBJ databases">
        <authorList>
            <person name="Lanie J.A."/>
            <person name="Ng W.-L."/>
            <person name="Kazmierczak K.M."/>
            <person name="Andrzejewski T.M."/>
            <person name="Davidsen T.M."/>
            <person name="Wayne K.J."/>
            <person name="Tettelin H."/>
            <person name="Glass J.I."/>
            <person name="Rusch D."/>
            <person name="Podicherti R."/>
            <person name="Tsui H.-C.T."/>
            <person name="Winkler M.E."/>
        </authorList>
    </citation>
    <scope>NUCLEOTIDE SEQUENCE</scope>
</reference>
<dbReference type="SUPFAM" id="SSF55194">
    <property type="entry name" value="Ribosome recycling factor, RRF"/>
    <property type="match status" value="1"/>
</dbReference>